<dbReference type="Pfam" id="PF16095">
    <property type="entry name" value="COR-A"/>
    <property type="match status" value="1"/>
</dbReference>
<evidence type="ECO:0000256" key="1">
    <source>
        <dbReference type="ARBA" id="ARBA00022737"/>
    </source>
</evidence>
<dbReference type="PROSITE" id="PS50017">
    <property type="entry name" value="DEATH_DOMAIN"/>
    <property type="match status" value="1"/>
</dbReference>
<feature type="compositionally biased region" description="Basic and acidic residues" evidence="2">
    <location>
        <begin position="328"/>
        <end position="337"/>
    </location>
</feature>
<dbReference type="Proteomes" id="UP001159428">
    <property type="component" value="Unassembled WGS sequence"/>
</dbReference>
<comment type="caution">
    <text evidence="4">The sequence shown here is derived from an EMBL/GenBank/DDBJ whole genome shotgun (WGS) entry which is preliminary data.</text>
</comment>
<dbReference type="Pfam" id="PF00531">
    <property type="entry name" value="Death"/>
    <property type="match status" value="1"/>
</dbReference>
<keyword evidence="5" id="KW-1185">Reference proteome</keyword>
<dbReference type="GO" id="GO:0007165">
    <property type="term" value="P:signal transduction"/>
    <property type="evidence" value="ECO:0007669"/>
    <property type="project" value="InterPro"/>
</dbReference>
<evidence type="ECO:0000256" key="2">
    <source>
        <dbReference type="SAM" id="MobiDB-lite"/>
    </source>
</evidence>
<dbReference type="InterPro" id="IPR000488">
    <property type="entry name" value="Death_dom"/>
</dbReference>
<accession>A0AAU9WMQ4</accession>
<dbReference type="PANTHER" id="PTHR47508">
    <property type="entry name" value="SAM DOMAIN-CONTAINING PROTEIN-RELATED"/>
    <property type="match status" value="1"/>
</dbReference>
<gene>
    <name evidence="4" type="ORF">PMEA_00008276</name>
</gene>
<sequence>MSKDPETLHPHVTQLRIALFGGTGSGKSCLINTCERAVRGAERGFAESSSEEESTVTLQDHLPEMFFHLVDTREIKPTTVVTHCDTLHTKEEVTRARTEASEATGSSFSNTLFIGNYTKENWDRNIKIERMALEILHRALEESERAVIRVMKETVPREILERGPLAFEAYNKARSEGTTVVKRVPIMLIGQNRSGKTSLKKSLRGQRFDENEKGTLGIEVDHSFFKVSCELWKIGERDQDASPDSASLFDRHLAKCTVENLGFTTKFEVGSAKTIVSEDSDSKGASPNLALESSFTQVTYKETFTCEEVPLVSENPDETENSSKHVKPGPDIKNGQESKECLGNVIEMWLQKRIPSEEEVFSMLWDFGGESVYYTTHPIFLTPKAIYLLVHDLSQDASAVAKPVSYHGRYKNYTDSHCLKQNVDYLYFWMSLVASLAYHHNSDPSNTTSKTLPESLPPVFLVCTHADEPFGRGDATTLARSVYGSLKGKPSGTHLWKDFFVVDNTKSGKEPECSGVVRLRKEVRAACNESQKQGEAIPIKWLQFENAIKEKKEKGFKFIDLEDARIAAEECNIRDEDQFRTLMNYLHDQRILIHFDETPELDRMVVLDCQWLVDVFKSVITVKPYEGEDNEFADLWKTFEEEGILKEELLKHVWSPLFKGQTNCDSLIAIMEKFSLLCSLPSPNLSYAREYLVPSMLMSLPAEDVKSLVDSSQIPSLFIKFKSGQVPPGLFHRLVLEFFSLGQENQSSQLPCLHQNFARFHIPEKRNCSLILLSHSSSVEVVFHSGEPADGSFVQKLRRQLELVLESMRIKFFWFKSMRYEAAFTCPVCCRGKAVSFCHTHKIQGCKQEECLHFWFESEINKKSDCNKNATALNCGVDIQKFAPWTHPEIILTEGTHAETQTAWEKETLKVEKFLSECKRDATRDDFLSKLTTILELGLLNSDLDPATKTVIRILARKAKAMNRVDVFERLRKVVPAGTTGPSLAEHIDVCNIPSAQRLSLTMHLGGGNEWQMVAEQLGLQQFEIRFLDKRHRNPFEAALSFVSQQRHLSVGSLYDLLNNLGYPNIADLL</sequence>
<feature type="region of interest" description="Disordered" evidence="2">
    <location>
        <begin position="311"/>
        <end position="337"/>
    </location>
</feature>
<evidence type="ECO:0000313" key="4">
    <source>
        <dbReference type="EMBL" id="CAH3119404.1"/>
    </source>
</evidence>
<feature type="domain" description="Death" evidence="3">
    <location>
        <begin position="1008"/>
        <end position="1070"/>
    </location>
</feature>
<dbReference type="SUPFAM" id="SSF47986">
    <property type="entry name" value="DEATH domain"/>
    <property type="match status" value="1"/>
</dbReference>
<evidence type="ECO:0000313" key="5">
    <source>
        <dbReference type="Proteomes" id="UP001159428"/>
    </source>
</evidence>
<dbReference type="Gene3D" id="1.10.533.10">
    <property type="entry name" value="Death Domain, Fas"/>
    <property type="match status" value="1"/>
</dbReference>
<dbReference type="Gene3D" id="1.10.10.10">
    <property type="entry name" value="Winged helix-like DNA-binding domain superfamily/Winged helix DNA-binding domain"/>
    <property type="match status" value="1"/>
</dbReference>
<protein>
    <recommendedName>
        <fullName evidence="3">Death domain-containing protein</fullName>
    </recommendedName>
</protein>
<keyword evidence="1" id="KW-0677">Repeat</keyword>
<dbReference type="InterPro" id="IPR027417">
    <property type="entry name" value="P-loop_NTPase"/>
</dbReference>
<dbReference type="SUPFAM" id="SSF52540">
    <property type="entry name" value="P-loop containing nucleoside triphosphate hydrolases"/>
    <property type="match status" value="2"/>
</dbReference>
<dbReference type="PANTHER" id="PTHR47508:SF1">
    <property type="entry name" value="NON-SPECIFIC SERINE_THREONINE PROTEIN KINASE"/>
    <property type="match status" value="1"/>
</dbReference>
<name>A0AAU9WMQ4_9CNID</name>
<evidence type="ECO:0000259" key="3">
    <source>
        <dbReference type="PROSITE" id="PS50017"/>
    </source>
</evidence>
<dbReference type="InterPro" id="IPR032171">
    <property type="entry name" value="COR-A"/>
</dbReference>
<dbReference type="AlphaFoldDB" id="A0AAU9WMQ4"/>
<reference evidence="4 5" key="1">
    <citation type="submission" date="2022-05" db="EMBL/GenBank/DDBJ databases">
        <authorList>
            <consortium name="Genoscope - CEA"/>
            <person name="William W."/>
        </authorList>
    </citation>
    <scope>NUCLEOTIDE SEQUENCE [LARGE SCALE GENOMIC DNA]</scope>
</reference>
<dbReference type="Gene3D" id="3.40.50.300">
    <property type="entry name" value="P-loop containing nucleotide triphosphate hydrolases"/>
    <property type="match status" value="2"/>
</dbReference>
<dbReference type="EMBL" id="CALNXJ010000017">
    <property type="protein sequence ID" value="CAH3119404.1"/>
    <property type="molecule type" value="Genomic_DNA"/>
</dbReference>
<proteinExistence type="predicted"/>
<dbReference type="InterPro" id="IPR011029">
    <property type="entry name" value="DEATH-like_dom_sf"/>
</dbReference>
<dbReference type="InterPro" id="IPR036388">
    <property type="entry name" value="WH-like_DNA-bd_sf"/>
</dbReference>
<organism evidence="4 5">
    <name type="scientific">Pocillopora meandrina</name>
    <dbReference type="NCBI Taxonomy" id="46732"/>
    <lineage>
        <taxon>Eukaryota</taxon>
        <taxon>Metazoa</taxon>
        <taxon>Cnidaria</taxon>
        <taxon>Anthozoa</taxon>
        <taxon>Hexacorallia</taxon>
        <taxon>Scleractinia</taxon>
        <taxon>Astrocoeniina</taxon>
        <taxon>Pocilloporidae</taxon>
        <taxon>Pocillopora</taxon>
    </lineage>
</organism>